<evidence type="ECO:0000256" key="1">
    <source>
        <dbReference type="SAM" id="Phobius"/>
    </source>
</evidence>
<feature type="transmembrane region" description="Helical" evidence="1">
    <location>
        <begin position="100"/>
        <end position="123"/>
    </location>
</feature>
<evidence type="ECO:0008006" key="4">
    <source>
        <dbReference type="Google" id="ProtNLM"/>
    </source>
</evidence>
<gene>
    <name evidence="2" type="ORF">GCM10023143_06130</name>
</gene>
<evidence type="ECO:0000313" key="2">
    <source>
        <dbReference type="EMBL" id="GAA4303107.1"/>
    </source>
</evidence>
<evidence type="ECO:0000313" key="3">
    <source>
        <dbReference type="Proteomes" id="UP001501207"/>
    </source>
</evidence>
<keyword evidence="1" id="KW-1133">Transmembrane helix</keyword>
<feature type="transmembrane region" description="Helical" evidence="1">
    <location>
        <begin position="135"/>
        <end position="157"/>
    </location>
</feature>
<dbReference type="Proteomes" id="UP001501207">
    <property type="component" value="Unassembled WGS sequence"/>
</dbReference>
<feature type="transmembrane region" description="Helical" evidence="1">
    <location>
        <begin position="12"/>
        <end position="32"/>
    </location>
</feature>
<dbReference type="Pfam" id="PF11188">
    <property type="entry name" value="DUF2975"/>
    <property type="match status" value="1"/>
</dbReference>
<organism evidence="2 3">
    <name type="scientific">Compostibacter hankyongensis</name>
    <dbReference type="NCBI Taxonomy" id="1007089"/>
    <lineage>
        <taxon>Bacteria</taxon>
        <taxon>Pseudomonadati</taxon>
        <taxon>Bacteroidota</taxon>
        <taxon>Chitinophagia</taxon>
        <taxon>Chitinophagales</taxon>
        <taxon>Chitinophagaceae</taxon>
        <taxon>Compostibacter</taxon>
    </lineage>
</organism>
<dbReference type="InterPro" id="IPR021354">
    <property type="entry name" value="DUF2975"/>
</dbReference>
<sequence>MLLLGHRFIRWACFLALFLIVVQLLLGIEWLWGDIQRYRTGDALDAIRGYRYSIWEILRDFSVVLSGILVLLLLLRIFISFKNDRIFDAVNIRRLRSVGWIYLGYAAVRIILLVIIITCVVRVSGTLPLLHRLAYGLAPVSGYVLYGLIVWVVAAVFREGLQLQEDQELTV</sequence>
<keyword evidence="1" id="KW-0472">Membrane</keyword>
<protein>
    <recommendedName>
        <fullName evidence="4">DUF2975 domain-containing protein</fullName>
    </recommendedName>
</protein>
<keyword evidence="1" id="KW-0812">Transmembrane</keyword>
<dbReference type="EMBL" id="BAABFN010000001">
    <property type="protein sequence ID" value="GAA4303107.1"/>
    <property type="molecule type" value="Genomic_DNA"/>
</dbReference>
<name>A0ABP8FG76_9BACT</name>
<keyword evidence="3" id="KW-1185">Reference proteome</keyword>
<feature type="transmembrane region" description="Helical" evidence="1">
    <location>
        <begin position="61"/>
        <end position="79"/>
    </location>
</feature>
<reference evidence="3" key="1">
    <citation type="journal article" date="2019" name="Int. J. Syst. Evol. Microbiol.">
        <title>The Global Catalogue of Microorganisms (GCM) 10K type strain sequencing project: providing services to taxonomists for standard genome sequencing and annotation.</title>
        <authorList>
            <consortium name="The Broad Institute Genomics Platform"/>
            <consortium name="The Broad Institute Genome Sequencing Center for Infectious Disease"/>
            <person name="Wu L."/>
            <person name="Ma J."/>
        </authorList>
    </citation>
    <scope>NUCLEOTIDE SEQUENCE [LARGE SCALE GENOMIC DNA]</scope>
    <source>
        <strain evidence="3">JCM 17664</strain>
    </source>
</reference>
<comment type="caution">
    <text evidence="2">The sequence shown here is derived from an EMBL/GenBank/DDBJ whole genome shotgun (WGS) entry which is preliminary data.</text>
</comment>
<dbReference type="RefSeq" id="WP_344975145.1">
    <property type="nucleotide sequence ID" value="NZ_BAABFN010000001.1"/>
</dbReference>
<proteinExistence type="predicted"/>
<accession>A0ABP8FG76</accession>